<dbReference type="AlphaFoldDB" id="A0A6I4T8R2"/>
<dbReference type="RefSeq" id="WP_160736584.1">
    <property type="nucleotide sequence ID" value="NZ_WTYT01000004.1"/>
</dbReference>
<keyword evidence="6" id="KW-1185">Reference proteome</keyword>
<dbReference type="SMART" id="SM00347">
    <property type="entry name" value="HTH_MARR"/>
    <property type="match status" value="1"/>
</dbReference>
<dbReference type="GO" id="GO:0006950">
    <property type="term" value="P:response to stress"/>
    <property type="evidence" value="ECO:0007669"/>
    <property type="project" value="TreeGrafter"/>
</dbReference>
<dbReference type="Gene3D" id="1.10.10.10">
    <property type="entry name" value="Winged helix-like DNA-binding domain superfamily/Winged helix DNA-binding domain"/>
    <property type="match status" value="1"/>
</dbReference>
<protein>
    <submittedName>
        <fullName evidence="5">MarR family transcriptional regulator</fullName>
    </submittedName>
</protein>
<gene>
    <name evidence="5" type="ORF">GRI91_10295</name>
</gene>
<sequence>MSQHDNQDDARFDNWAVNFNDYYHQGSRVEAEFLFSRNLIIAARRWTSYIDEAIRAKTGHSRAHWQTLFGIAFAETPVTTLDLSERMGVQWPSLVRTLNELESKALIRRWKNPEDRRSRLVEITDNGREALADVKEVLDPKRHELFADFEEDELRVATELMERLYKKMER</sequence>
<dbReference type="PRINTS" id="PR00598">
    <property type="entry name" value="HTHMARR"/>
</dbReference>
<dbReference type="GO" id="GO:0003677">
    <property type="term" value="F:DNA binding"/>
    <property type="evidence" value="ECO:0007669"/>
    <property type="project" value="UniProtKB-KW"/>
</dbReference>
<dbReference type="PROSITE" id="PS50995">
    <property type="entry name" value="HTH_MARR_2"/>
    <property type="match status" value="1"/>
</dbReference>
<dbReference type="InterPro" id="IPR036390">
    <property type="entry name" value="WH_DNA-bd_sf"/>
</dbReference>
<keyword evidence="3" id="KW-0804">Transcription</keyword>
<dbReference type="InterPro" id="IPR000835">
    <property type="entry name" value="HTH_MarR-typ"/>
</dbReference>
<reference evidence="5 6" key="1">
    <citation type="submission" date="2019-12" db="EMBL/GenBank/DDBJ databases">
        <title>Genomic-based taxomic classification of the family Erythrobacteraceae.</title>
        <authorList>
            <person name="Xu L."/>
        </authorList>
    </citation>
    <scope>NUCLEOTIDE SEQUENCE [LARGE SCALE GENOMIC DNA]</scope>
    <source>
        <strain evidence="5 6">LMG 29518</strain>
    </source>
</reference>
<proteinExistence type="predicted"/>
<evidence type="ECO:0000256" key="2">
    <source>
        <dbReference type="ARBA" id="ARBA00023125"/>
    </source>
</evidence>
<evidence type="ECO:0000313" key="5">
    <source>
        <dbReference type="EMBL" id="MXO66145.1"/>
    </source>
</evidence>
<dbReference type="OrthoDB" id="7875071at2"/>
<keyword evidence="2" id="KW-0238">DNA-binding</keyword>
<dbReference type="Pfam" id="PF12802">
    <property type="entry name" value="MarR_2"/>
    <property type="match status" value="1"/>
</dbReference>
<dbReference type="EMBL" id="WTYT01000004">
    <property type="protein sequence ID" value="MXO66145.1"/>
    <property type="molecule type" value="Genomic_DNA"/>
</dbReference>
<dbReference type="InterPro" id="IPR036388">
    <property type="entry name" value="WH-like_DNA-bd_sf"/>
</dbReference>
<evidence type="ECO:0000256" key="3">
    <source>
        <dbReference type="ARBA" id="ARBA00023163"/>
    </source>
</evidence>
<dbReference type="InterPro" id="IPR039422">
    <property type="entry name" value="MarR/SlyA-like"/>
</dbReference>
<dbReference type="PANTHER" id="PTHR33164:SF64">
    <property type="entry name" value="TRANSCRIPTIONAL REGULATOR SLYA"/>
    <property type="match status" value="1"/>
</dbReference>
<name>A0A6I4T8R2_9SPHN</name>
<dbReference type="Proteomes" id="UP000438476">
    <property type="component" value="Unassembled WGS sequence"/>
</dbReference>
<keyword evidence="1" id="KW-0805">Transcription regulation</keyword>
<dbReference type="PANTHER" id="PTHR33164">
    <property type="entry name" value="TRANSCRIPTIONAL REGULATOR, MARR FAMILY"/>
    <property type="match status" value="1"/>
</dbReference>
<dbReference type="GO" id="GO:0003700">
    <property type="term" value="F:DNA-binding transcription factor activity"/>
    <property type="evidence" value="ECO:0007669"/>
    <property type="project" value="InterPro"/>
</dbReference>
<dbReference type="SUPFAM" id="SSF46785">
    <property type="entry name" value="Winged helix' DNA-binding domain"/>
    <property type="match status" value="1"/>
</dbReference>
<evidence type="ECO:0000313" key="6">
    <source>
        <dbReference type="Proteomes" id="UP000438476"/>
    </source>
</evidence>
<feature type="domain" description="HTH marR-type" evidence="4">
    <location>
        <begin position="32"/>
        <end position="166"/>
    </location>
</feature>
<comment type="caution">
    <text evidence="5">The sequence shown here is derived from an EMBL/GenBank/DDBJ whole genome shotgun (WGS) entry which is preliminary data.</text>
</comment>
<accession>A0A6I4T8R2</accession>
<organism evidence="5 6">
    <name type="scientific">Altericroceibacterium endophyticum</name>
    <dbReference type="NCBI Taxonomy" id="1808508"/>
    <lineage>
        <taxon>Bacteria</taxon>
        <taxon>Pseudomonadati</taxon>
        <taxon>Pseudomonadota</taxon>
        <taxon>Alphaproteobacteria</taxon>
        <taxon>Sphingomonadales</taxon>
        <taxon>Erythrobacteraceae</taxon>
        <taxon>Altericroceibacterium</taxon>
    </lineage>
</organism>
<evidence type="ECO:0000259" key="4">
    <source>
        <dbReference type="PROSITE" id="PS50995"/>
    </source>
</evidence>
<evidence type="ECO:0000256" key="1">
    <source>
        <dbReference type="ARBA" id="ARBA00023015"/>
    </source>
</evidence>